<feature type="domain" description="Serine aminopeptidase S33" evidence="1">
    <location>
        <begin position="46"/>
        <end position="117"/>
    </location>
</feature>
<dbReference type="InterPro" id="IPR029058">
    <property type="entry name" value="AB_hydrolase_fold"/>
</dbReference>
<proteinExistence type="predicted"/>
<sequence length="118" mass="12737">MPFLDLNHTQLFYQQSGDGVDIVWLAGGDMPGSSWHPFQLPAFGDYRNTTWDARGVGRTESTAPVPWAIADHAADCITLIETSCKPPVFLIGLSMGSCIAQEISLSRQDLVTAALLTG</sequence>
<dbReference type="EMBL" id="UINC01128231">
    <property type="protein sequence ID" value="SVD07848.1"/>
    <property type="molecule type" value="Genomic_DNA"/>
</dbReference>
<dbReference type="AlphaFoldDB" id="A0A382SF90"/>
<protein>
    <recommendedName>
        <fullName evidence="1">Serine aminopeptidase S33 domain-containing protein</fullName>
    </recommendedName>
</protein>
<dbReference type="InterPro" id="IPR022742">
    <property type="entry name" value="Hydrolase_4"/>
</dbReference>
<dbReference type="Pfam" id="PF12146">
    <property type="entry name" value="Hydrolase_4"/>
    <property type="match status" value="1"/>
</dbReference>
<dbReference type="SUPFAM" id="SSF53474">
    <property type="entry name" value="alpha/beta-Hydrolases"/>
    <property type="match status" value="1"/>
</dbReference>
<name>A0A382SF90_9ZZZZ</name>
<evidence type="ECO:0000313" key="2">
    <source>
        <dbReference type="EMBL" id="SVD07848.1"/>
    </source>
</evidence>
<evidence type="ECO:0000259" key="1">
    <source>
        <dbReference type="Pfam" id="PF12146"/>
    </source>
</evidence>
<dbReference type="Gene3D" id="3.40.50.1820">
    <property type="entry name" value="alpha/beta hydrolase"/>
    <property type="match status" value="1"/>
</dbReference>
<reference evidence="2" key="1">
    <citation type="submission" date="2018-05" db="EMBL/GenBank/DDBJ databases">
        <authorList>
            <person name="Lanie J.A."/>
            <person name="Ng W.-L."/>
            <person name="Kazmierczak K.M."/>
            <person name="Andrzejewski T.M."/>
            <person name="Davidsen T.M."/>
            <person name="Wayne K.J."/>
            <person name="Tettelin H."/>
            <person name="Glass J.I."/>
            <person name="Rusch D."/>
            <person name="Podicherti R."/>
            <person name="Tsui H.-C.T."/>
            <person name="Winkler M.E."/>
        </authorList>
    </citation>
    <scope>NUCLEOTIDE SEQUENCE</scope>
</reference>
<gene>
    <name evidence="2" type="ORF">METZ01_LOCUS360702</name>
</gene>
<feature type="non-terminal residue" evidence="2">
    <location>
        <position position="118"/>
    </location>
</feature>
<organism evidence="2">
    <name type="scientific">marine metagenome</name>
    <dbReference type="NCBI Taxonomy" id="408172"/>
    <lineage>
        <taxon>unclassified sequences</taxon>
        <taxon>metagenomes</taxon>
        <taxon>ecological metagenomes</taxon>
    </lineage>
</organism>
<accession>A0A382SF90</accession>